<keyword evidence="1" id="KW-0255">Endonuclease</keyword>
<gene>
    <name evidence="1" type="ORF">K488DRAFT_76754</name>
</gene>
<reference evidence="1" key="1">
    <citation type="submission" date="2021-02" db="EMBL/GenBank/DDBJ databases">
        <authorList>
            <consortium name="DOE Joint Genome Institute"/>
            <person name="Ahrendt S."/>
            <person name="Looney B.P."/>
            <person name="Miyauchi S."/>
            <person name="Morin E."/>
            <person name="Drula E."/>
            <person name="Courty P.E."/>
            <person name="Chicoki N."/>
            <person name="Fauchery L."/>
            <person name="Kohler A."/>
            <person name="Kuo A."/>
            <person name="Labutti K."/>
            <person name="Pangilinan J."/>
            <person name="Lipzen A."/>
            <person name="Riley R."/>
            <person name="Andreopoulos W."/>
            <person name="He G."/>
            <person name="Johnson J."/>
            <person name="Barry K.W."/>
            <person name="Grigoriev I.V."/>
            <person name="Nagy L."/>
            <person name="Hibbett D."/>
            <person name="Henrissat B."/>
            <person name="Matheny P.B."/>
            <person name="Labbe J."/>
            <person name="Martin F."/>
        </authorList>
    </citation>
    <scope>NUCLEOTIDE SEQUENCE</scope>
    <source>
        <strain evidence="1">EC-137</strain>
    </source>
</reference>
<comment type="caution">
    <text evidence="1">The sequence shown here is derived from an EMBL/GenBank/DDBJ whole genome shotgun (WGS) entry which is preliminary data.</text>
</comment>
<proteinExistence type="predicted"/>
<keyword evidence="1" id="KW-0378">Hydrolase</keyword>
<evidence type="ECO:0000313" key="2">
    <source>
        <dbReference type="Proteomes" id="UP000814128"/>
    </source>
</evidence>
<dbReference type="EMBL" id="MU273488">
    <property type="protein sequence ID" value="KAI0035174.1"/>
    <property type="molecule type" value="Genomic_DNA"/>
</dbReference>
<name>A0ACB8QTN6_9AGAM</name>
<accession>A0ACB8QTN6</accession>
<keyword evidence="2" id="KW-1185">Reference proteome</keyword>
<reference evidence="1" key="2">
    <citation type="journal article" date="2022" name="New Phytol.">
        <title>Evolutionary transition to the ectomycorrhizal habit in the genomes of a hyperdiverse lineage of mushroom-forming fungi.</title>
        <authorList>
            <person name="Looney B."/>
            <person name="Miyauchi S."/>
            <person name="Morin E."/>
            <person name="Drula E."/>
            <person name="Courty P.E."/>
            <person name="Kohler A."/>
            <person name="Kuo A."/>
            <person name="LaButti K."/>
            <person name="Pangilinan J."/>
            <person name="Lipzen A."/>
            <person name="Riley R."/>
            <person name="Andreopoulos W."/>
            <person name="He G."/>
            <person name="Johnson J."/>
            <person name="Nolan M."/>
            <person name="Tritt A."/>
            <person name="Barry K.W."/>
            <person name="Grigoriev I.V."/>
            <person name="Nagy L.G."/>
            <person name="Hibbett D."/>
            <person name="Henrissat B."/>
            <person name="Matheny P.B."/>
            <person name="Labbe J."/>
            <person name="Martin F.M."/>
        </authorList>
    </citation>
    <scope>NUCLEOTIDE SEQUENCE</scope>
    <source>
        <strain evidence="1">EC-137</strain>
    </source>
</reference>
<protein>
    <submittedName>
        <fullName evidence="1">tRNA-splicing endonuclease subunit sen54 N-term-domain-containing protein</fullName>
    </submittedName>
</protein>
<organism evidence="1 2">
    <name type="scientific">Vararia minispora EC-137</name>
    <dbReference type="NCBI Taxonomy" id="1314806"/>
    <lineage>
        <taxon>Eukaryota</taxon>
        <taxon>Fungi</taxon>
        <taxon>Dikarya</taxon>
        <taxon>Basidiomycota</taxon>
        <taxon>Agaricomycotina</taxon>
        <taxon>Agaricomycetes</taxon>
        <taxon>Russulales</taxon>
        <taxon>Lachnocladiaceae</taxon>
        <taxon>Vararia</taxon>
    </lineage>
</organism>
<evidence type="ECO:0000313" key="1">
    <source>
        <dbReference type="EMBL" id="KAI0035174.1"/>
    </source>
</evidence>
<sequence>MDDTLAQPKSSVPKEDSVLRDDADSNSSGDEDGGLDWSKIPKGSSVSRPVIPKRGEKDFEPAQGSNLQLYQLDRARTAMFDVLRIHRSVASKSMSYAVWHPAIARAHVTTARGVDLASMGHTVARSSSSDPTRMHKRLELLPEEALYLVEKGTLLCWKAVEGFEIKDDEVGGTMLGAPMSVQEAFATMLDTEGITLERYQVYSYLRRLGFVVTRAKQPSKAYPLPAPYQSFFLPSVDRPPFLSHLISSVLWPFKRIFRAFFLPVVNWWRPITHKPWLFYNMDYATVYKSLRLIPSGHSTPLHTMSTEPDSPYEVFYHLYKPPTPFKKSAPPAPDFSVVVVKQVYQLFTGTSPLISTASARTSPIPTLVEFDRLFADQPVLPPPLPRQRKPPPKPEAMRAAQAQVTTPAIRPVTTSAWMRFLSPFLSRRAEVPTVPQRRVNPFMALRQGNRTIVIAAVDGGVASFFRFGQGAFEEWPMA</sequence>
<keyword evidence="1" id="KW-0540">Nuclease</keyword>
<dbReference type="Proteomes" id="UP000814128">
    <property type="component" value="Unassembled WGS sequence"/>
</dbReference>